<protein>
    <recommendedName>
        <fullName evidence="3">Protein-glutamine gamma-glutamyltransferase-like C-terminal domain-containing protein</fullName>
    </recommendedName>
</protein>
<keyword evidence="5" id="KW-1185">Reference proteome</keyword>
<feature type="region of interest" description="Disordered" evidence="1">
    <location>
        <begin position="237"/>
        <end position="263"/>
    </location>
</feature>
<dbReference type="EMBL" id="BMOU01000002">
    <property type="protein sequence ID" value="GGN92086.1"/>
    <property type="molecule type" value="Genomic_DNA"/>
</dbReference>
<keyword evidence="2" id="KW-0472">Membrane</keyword>
<keyword evidence="2" id="KW-0812">Transmembrane</keyword>
<keyword evidence="2" id="KW-1133">Transmembrane helix</keyword>
<evidence type="ECO:0000259" key="3">
    <source>
        <dbReference type="Pfam" id="PF13559"/>
    </source>
</evidence>
<dbReference type="RefSeq" id="WP_188996231.1">
    <property type="nucleotide sequence ID" value="NZ_BMOU01000002.1"/>
</dbReference>
<gene>
    <name evidence="4" type="ORF">GCM10009030_15910</name>
</gene>
<feature type="compositionally biased region" description="Basic and acidic residues" evidence="1">
    <location>
        <begin position="75"/>
        <end position="88"/>
    </location>
</feature>
<dbReference type="Proteomes" id="UP000605784">
    <property type="component" value="Unassembled WGS sequence"/>
</dbReference>
<name>A0A830GK91_9EURY</name>
<feature type="compositionally biased region" description="Low complexity" evidence="1">
    <location>
        <begin position="93"/>
        <end position="115"/>
    </location>
</feature>
<feature type="domain" description="Protein-glutamine gamma-glutamyltransferase-like C-terminal" evidence="3">
    <location>
        <begin position="190"/>
        <end position="255"/>
    </location>
</feature>
<feature type="compositionally biased region" description="Basic and acidic residues" evidence="1">
    <location>
        <begin position="48"/>
        <end position="66"/>
    </location>
</feature>
<feature type="transmembrane region" description="Helical" evidence="2">
    <location>
        <begin position="134"/>
        <end position="155"/>
    </location>
</feature>
<proteinExistence type="predicted"/>
<reference evidence="4" key="1">
    <citation type="journal article" date="2014" name="Int. J. Syst. Evol. Microbiol.">
        <title>Complete genome sequence of Corynebacterium casei LMG S-19264T (=DSM 44701T), isolated from a smear-ripened cheese.</title>
        <authorList>
            <consortium name="US DOE Joint Genome Institute (JGI-PGF)"/>
            <person name="Walter F."/>
            <person name="Albersmeier A."/>
            <person name="Kalinowski J."/>
            <person name="Ruckert C."/>
        </authorList>
    </citation>
    <scope>NUCLEOTIDE SEQUENCE</scope>
    <source>
        <strain evidence="4">JCM 17820</strain>
    </source>
</reference>
<evidence type="ECO:0000313" key="4">
    <source>
        <dbReference type="EMBL" id="GGN92086.1"/>
    </source>
</evidence>
<feature type="region of interest" description="Disordered" evidence="1">
    <location>
        <begin position="26"/>
        <end position="125"/>
    </location>
</feature>
<organism evidence="4 5">
    <name type="scientific">Haloarcula pellucida</name>
    <dbReference type="NCBI Taxonomy" id="1427151"/>
    <lineage>
        <taxon>Archaea</taxon>
        <taxon>Methanobacteriati</taxon>
        <taxon>Methanobacteriota</taxon>
        <taxon>Stenosarchaea group</taxon>
        <taxon>Halobacteria</taxon>
        <taxon>Halobacteriales</taxon>
        <taxon>Haloarculaceae</taxon>
        <taxon>Haloarcula</taxon>
    </lineage>
</organism>
<evidence type="ECO:0000313" key="5">
    <source>
        <dbReference type="Proteomes" id="UP000605784"/>
    </source>
</evidence>
<dbReference type="Pfam" id="PF13559">
    <property type="entry name" value="DUF4129"/>
    <property type="match status" value="1"/>
</dbReference>
<comment type="caution">
    <text evidence="4">The sequence shown here is derived from an EMBL/GenBank/DDBJ whole genome shotgun (WGS) entry which is preliminary data.</text>
</comment>
<feature type="transmembrane region" description="Helical" evidence="2">
    <location>
        <begin position="7"/>
        <end position="26"/>
    </location>
</feature>
<accession>A0A830GK91</accession>
<sequence>MDTERLVSVGVACVVVVAIGLSAATLGSSMSTDPSDAIDPDYDMLPVGDDRAGQIEDAAQDLHDRYTGNPAPTGERSERANRDPEGADTRSASESNPGNSESNSGSSNDGNDQQNAPSEGEGTGVVPTESNLQALLFALLALVALAVLVGIAYRYREEIISLLGMMVGAKAPPDEGTETLRPAPENDVQRAWVALLRRAGITRPRTRTPRDCARAAVETGFDAEAVHRLRRAFEDVQYGGESPSGERVRVARESLQSLGEDDE</sequence>
<reference evidence="4" key="2">
    <citation type="submission" date="2020-09" db="EMBL/GenBank/DDBJ databases">
        <authorList>
            <person name="Sun Q."/>
            <person name="Ohkuma M."/>
        </authorList>
    </citation>
    <scope>NUCLEOTIDE SEQUENCE</scope>
    <source>
        <strain evidence="4">JCM 17820</strain>
    </source>
</reference>
<dbReference type="InterPro" id="IPR025403">
    <property type="entry name" value="TgpA-like_C"/>
</dbReference>
<dbReference type="AlphaFoldDB" id="A0A830GK91"/>
<evidence type="ECO:0000256" key="2">
    <source>
        <dbReference type="SAM" id="Phobius"/>
    </source>
</evidence>
<evidence type="ECO:0000256" key="1">
    <source>
        <dbReference type="SAM" id="MobiDB-lite"/>
    </source>
</evidence>